<dbReference type="Pfam" id="PF08241">
    <property type="entry name" value="Methyltransf_11"/>
    <property type="match status" value="1"/>
</dbReference>
<dbReference type="Gene3D" id="3.40.50.150">
    <property type="entry name" value="Vaccinia Virus protein VP39"/>
    <property type="match status" value="1"/>
</dbReference>
<reference evidence="3 4" key="1">
    <citation type="submission" date="2018-12" db="EMBL/GenBank/DDBJ databases">
        <title>Draft genome sequence of Embleya hyalina NBRC 13850T.</title>
        <authorList>
            <person name="Komaki H."/>
            <person name="Hosoyama A."/>
            <person name="Kimura A."/>
            <person name="Ichikawa N."/>
            <person name="Tamura T."/>
        </authorList>
    </citation>
    <scope>NUCLEOTIDE SEQUENCE [LARGE SCALE GENOMIC DNA]</scope>
    <source>
        <strain evidence="3 4">NBRC 13850</strain>
    </source>
</reference>
<name>A0A401YDR1_9ACTN</name>
<keyword evidence="3" id="KW-0489">Methyltransferase</keyword>
<protein>
    <submittedName>
        <fullName evidence="3">Methyltransferase type 11</fullName>
    </submittedName>
</protein>
<keyword evidence="1 3" id="KW-0808">Transferase</keyword>
<dbReference type="CDD" id="cd02440">
    <property type="entry name" value="AdoMet_MTases"/>
    <property type="match status" value="1"/>
</dbReference>
<comment type="caution">
    <text evidence="3">The sequence shown here is derived from an EMBL/GenBank/DDBJ whole genome shotgun (WGS) entry which is preliminary data.</text>
</comment>
<proteinExistence type="predicted"/>
<dbReference type="PANTHER" id="PTHR44068">
    <property type="entry name" value="ZGC:194242"/>
    <property type="match status" value="1"/>
</dbReference>
<sequence>MKEERTAAPTAPVAEEVGRLYDRMTDIAADFLGDDARQGYNAHLGYWDTPDSELAYDEATDRLTDVMLERLRIGAGDRLLDVGCGVGAPAVRIARLTGASVTGISVSREQIARAEALARETPFPERLDFGVADAMELPFPDASFDAVMALESMCHMPDRGQVYREMRRVLRPGGRIVATDFHGRSASPSPDRLALQRTMGSTTVRIDDYPQLMRTSGLRFLELRDITDETLPKSFAFLAERADRLRFEFDDTEAACFYNPRSVIDVPALGYLLVVAQRPLDD</sequence>
<dbReference type="InterPro" id="IPR029063">
    <property type="entry name" value="SAM-dependent_MTases_sf"/>
</dbReference>
<accession>A0A401YDR1</accession>
<dbReference type="EMBL" id="BIFH01000013">
    <property type="protein sequence ID" value="GCD92741.1"/>
    <property type="molecule type" value="Genomic_DNA"/>
</dbReference>
<keyword evidence="4" id="KW-1185">Reference proteome</keyword>
<dbReference type="GO" id="GO:0032259">
    <property type="term" value="P:methylation"/>
    <property type="evidence" value="ECO:0007669"/>
    <property type="project" value="UniProtKB-KW"/>
</dbReference>
<feature type="domain" description="Methyltransferase type 11" evidence="2">
    <location>
        <begin position="80"/>
        <end position="177"/>
    </location>
</feature>
<gene>
    <name evidence="3" type="ORF">EHYA_00382</name>
</gene>
<evidence type="ECO:0000259" key="2">
    <source>
        <dbReference type="Pfam" id="PF08241"/>
    </source>
</evidence>
<dbReference type="InterPro" id="IPR013216">
    <property type="entry name" value="Methyltransf_11"/>
</dbReference>
<dbReference type="InterPro" id="IPR050447">
    <property type="entry name" value="Erg6_SMT_methyltransf"/>
</dbReference>
<dbReference type="SUPFAM" id="SSF53335">
    <property type="entry name" value="S-adenosyl-L-methionine-dependent methyltransferases"/>
    <property type="match status" value="1"/>
</dbReference>
<evidence type="ECO:0000313" key="4">
    <source>
        <dbReference type="Proteomes" id="UP000286931"/>
    </source>
</evidence>
<dbReference type="Proteomes" id="UP000286931">
    <property type="component" value="Unassembled WGS sequence"/>
</dbReference>
<dbReference type="GO" id="GO:0008757">
    <property type="term" value="F:S-adenosylmethionine-dependent methyltransferase activity"/>
    <property type="evidence" value="ECO:0007669"/>
    <property type="project" value="InterPro"/>
</dbReference>
<evidence type="ECO:0000313" key="3">
    <source>
        <dbReference type="EMBL" id="GCD92741.1"/>
    </source>
</evidence>
<dbReference type="PANTHER" id="PTHR44068:SF11">
    <property type="entry name" value="GERANYL DIPHOSPHATE 2-C-METHYLTRANSFERASE"/>
    <property type="match status" value="1"/>
</dbReference>
<evidence type="ECO:0000256" key="1">
    <source>
        <dbReference type="ARBA" id="ARBA00022679"/>
    </source>
</evidence>
<organism evidence="3 4">
    <name type="scientific">Embleya hyalina</name>
    <dbReference type="NCBI Taxonomy" id="516124"/>
    <lineage>
        <taxon>Bacteria</taxon>
        <taxon>Bacillati</taxon>
        <taxon>Actinomycetota</taxon>
        <taxon>Actinomycetes</taxon>
        <taxon>Kitasatosporales</taxon>
        <taxon>Streptomycetaceae</taxon>
        <taxon>Embleya</taxon>
    </lineage>
</organism>
<dbReference type="AlphaFoldDB" id="A0A401YDR1"/>
<dbReference type="RefSeq" id="WP_246126386.1">
    <property type="nucleotide sequence ID" value="NZ_BIFH01000013.1"/>
</dbReference>